<organism evidence="3">
    <name type="scientific">Theileria annulata</name>
    <dbReference type="NCBI Taxonomy" id="5874"/>
    <lineage>
        <taxon>Eukaryota</taxon>
        <taxon>Sar</taxon>
        <taxon>Alveolata</taxon>
        <taxon>Apicomplexa</taxon>
        <taxon>Aconoidasida</taxon>
        <taxon>Piroplasmida</taxon>
        <taxon>Theileriidae</taxon>
        <taxon>Theileria</taxon>
    </lineage>
</organism>
<evidence type="ECO:0000256" key="1">
    <source>
        <dbReference type="SAM" id="SignalP"/>
    </source>
</evidence>
<gene>
    <name evidence="2" type="ORF">TAT_000037500</name>
    <name evidence="3" type="ORF">TAV_000037100</name>
</gene>
<name>A0A3B0MIX4_THEAN</name>
<sequence>MAFIMRVIVLALVSKFISEFFITSNTFAVYADQSTTTKKHLSGGLPETTLPGESGNEVDITTETLMVPNEPLVKVKTTVVPPFEPNPLFAKELNPDGSKSDVKVESIKKEEVITIPGYESPVGSKKKSVVTITNDIPVPYSKSGDQKKKSVTFSDEVDFIEPAMKGKFTTFGYTPEKGYTEDAGAAKIYRGGVSSHPDDHSDYDDSDIEYMGTYPVHTPASYDGMSYVNPYDVPKSSETKLDKLSKGAKKTFSKAGQSLEKVVDKTKNSTMTLVKDLKGKAKGSKVVIEKQFTSKTSNPTGQSTEYHMETSQFNGKFGKSPNGVSTKASQILKYVGDKTKEGVSSFANGVKVKTAVASKYSNGKFNIVKEKIRVCGHKNSKTPCKLRKNEKAVDPRTKGSMTMYFRDKYGRLLSEHEIKHL</sequence>
<keyword evidence="1" id="KW-0732">Signal</keyword>
<dbReference type="EMBL" id="UIVT01000001">
    <property type="protein sequence ID" value="SVP88514.1"/>
    <property type="molecule type" value="Genomic_DNA"/>
</dbReference>
<feature type="signal peptide" evidence="1">
    <location>
        <begin position="1"/>
        <end position="19"/>
    </location>
</feature>
<dbReference type="EMBL" id="UIVS01000001">
    <property type="protein sequence ID" value="SVP89674.1"/>
    <property type="molecule type" value="Genomic_DNA"/>
</dbReference>
<accession>A0A3B0MIX4</accession>
<reference evidence="3" key="1">
    <citation type="submission" date="2018-07" db="EMBL/GenBank/DDBJ databases">
        <authorList>
            <person name="Quirk P.G."/>
            <person name="Krulwich T.A."/>
        </authorList>
    </citation>
    <scope>NUCLEOTIDE SEQUENCE</scope>
    <source>
        <strain evidence="3">Anand</strain>
    </source>
</reference>
<dbReference type="VEuPathDB" id="PiroplasmaDB:TA21195"/>
<dbReference type="AlphaFoldDB" id="A0A3B0MIX4"/>
<evidence type="ECO:0000313" key="2">
    <source>
        <dbReference type="EMBL" id="SVP88514.1"/>
    </source>
</evidence>
<feature type="chain" id="PRO_5036075970" evidence="1">
    <location>
        <begin position="20"/>
        <end position="421"/>
    </location>
</feature>
<proteinExistence type="predicted"/>
<evidence type="ECO:0000313" key="3">
    <source>
        <dbReference type="EMBL" id="SVP89674.1"/>
    </source>
</evidence>
<protein>
    <submittedName>
        <fullName evidence="3">Uncharacterized protein</fullName>
    </submittedName>
</protein>